<evidence type="ECO:0000313" key="1">
    <source>
        <dbReference type="EMBL" id="GAA4467063.1"/>
    </source>
</evidence>
<name>A0ABP8NK82_9BACT</name>
<protein>
    <submittedName>
        <fullName evidence="1">Uncharacterized protein</fullName>
    </submittedName>
</protein>
<dbReference type="RefSeq" id="WP_345083133.1">
    <property type="nucleotide sequence ID" value="NZ_BAABFA010000015.1"/>
</dbReference>
<organism evidence="1 2">
    <name type="scientific">Nemorincola caseinilytica</name>
    <dbReference type="NCBI Taxonomy" id="2054315"/>
    <lineage>
        <taxon>Bacteria</taxon>
        <taxon>Pseudomonadati</taxon>
        <taxon>Bacteroidota</taxon>
        <taxon>Chitinophagia</taxon>
        <taxon>Chitinophagales</taxon>
        <taxon>Chitinophagaceae</taxon>
        <taxon>Nemorincola</taxon>
    </lineage>
</organism>
<keyword evidence="2" id="KW-1185">Reference proteome</keyword>
<dbReference type="EMBL" id="BAABFA010000015">
    <property type="protein sequence ID" value="GAA4467063.1"/>
    <property type="molecule type" value="Genomic_DNA"/>
</dbReference>
<reference evidence="2" key="1">
    <citation type="journal article" date="2019" name="Int. J. Syst. Evol. Microbiol.">
        <title>The Global Catalogue of Microorganisms (GCM) 10K type strain sequencing project: providing services to taxonomists for standard genome sequencing and annotation.</title>
        <authorList>
            <consortium name="The Broad Institute Genomics Platform"/>
            <consortium name="The Broad Institute Genome Sequencing Center for Infectious Disease"/>
            <person name="Wu L."/>
            <person name="Ma J."/>
        </authorList>
    </citation>
    <scope>NUCLEOTIDE SEQUENCE [LARGE SCALE GENOMIC DNA]</scope>
    <source>
        <strain evidence="2">JCM 32105</strain>
    </source>
</reference>
<evidence type="ECO:0000313" key="2">
    <source>
        <dbReference type="Proteomes" id="UP001500067"/>
    </source>
</evidence>
<sequence length="75" mass="8640">MSLQYIADGSGRPTAVIIPIDEWNKIREKHPDIETIEGELPQWQKDVIDPRLKKATSSDDLRPIDELLDELNKED</sequence>
<gene>
    <name evidence="1" type="ORF">GCM10023093_22220</name>
</gene>
<comment type="caution">
    <text evidence="1">The sequence shown here is derived from an EMBL/GenBank/DDBJ whole genome shotgun (WGS) entry which is preliminary data.</text>
</comment>
<accession>A0ABP8NK82</accession>
<proteinExistence type="predicted"/>
<dbReference type="Proteomes" id="UP001500067">
    <property type="component" value="Unassembled WGS sequence"/>
</dbReference>